<feature type="compositionally biased region" description="Basic and acidic residues" evidence="5">
    <location>
        <begin position="287"/>
        <end position="299"/>
    </location>
</feature>
<evidence type="ECO:0000313" key="7">
    <source>
        <dbReference type="EMBL" id="PWN92813.1"/>
    </source>
</evidence>
<evidence type="ECO:0000256" key="2">
    <source>
        <dbReference type="ARBA" id="ARBA00022763"/>
    </source>
</evidence>
<feature type="domain" description="DNA endonuclease activator Ctp1 C-terminal" evidence="6">
    <location>
        <begin position="319"/>
        <end position="403"/>
    </location>
</feature>
<evidence type="ECO:0000256" key="4">
    <source>
        <dbReference type="SAM" id="Coils"/>
    </source>
</evidence>
<comment type="subcellular location">
    <subcellularLocation>
        <location evidence="1">Nucleus</location>
    </subcellularLocation>
</comment>
<evidence type="ECO:0000256" key="3">
    <source>
        <dbReference type="ARBA" id="ARBA00023242"/>
    </source>
</evidence>
<evidence type="ECO:0000259" key="6">
    <source>
        <dbReference type="Pfam" id="PF08573"/>
    </source>
</evidence>
<dbReference type="OrthoDB" id="5801062at2759"/>
<keyword evidence="8" id="KW-1185">Reference proteome</keyword>
<dbReference type="EMBL" id="KZ819634">
    <property type="protein sequence ID" value="PWN92813.1"/>
    <property type="molecule type" value="Genomic_DNA"/>
</dbReference>
<feature type="coiled-coil region" evidence="4">
    <location>
        <begin position="63"/>
        <end position="97"/>
    </location>
</feature>
<feature type="region of interest" description="Disordered" evidence="5">
    <location>
        <begin position="349"/>
        <end position="434"/>
    </location>
</feature>
<dbReference type="Pfam" id="PF08573">
    <property type="entry name" value="SAE2"/>
    <property type="match status" value="1"/>
</dbReference>
<dbReference type="GO" id="GO:0005634">
    <property type="term" value="C:nucleus"/>
    <property type="evidence" value="ECO:0007669"/>
    <property type="project" value="UniProtKB-SubCell"/>
</dbReference>
<dbReference type="GeneID" id="37042187"/>
<dbReference type="PANTHER" id="PTHR15107:SF0">
    <property type="entry name" value="DNA ENDONUCLEASE ACTIVATOR CTP1 C-TERMINAL DOMAIN-CONTAINING PROTEIN"/>
    <property type="match status" value="1"/>
</dbReference>
<dbReference type="RefSeq" id="XP_025380011.1">
    <property type="nucleotide sequence ID" value="XM_025520271.1"/>
</dbReference>
<keyword evidence="2" id="KW-0227">DNA damage</keyword>
<dbReference type="STRING" id="215250.A0A316YXK9"/>
<dbReference type="PANTHER" id="PTHR15107">
    <property type="entry name" value="RETINOBLASTOMA BINDING PROTEIN 8"/>
    <property type="match status" value="1"/>
</dbReference>
<feature type="region of interest" description="Disordered" evidence="5">
    <location>
        <begin position="112"/>
        <end position="145"/>
    </location>
</feature>
<gene>
    <name evidence="7" type="ORF">FA10DRAFT_263568</name>
</gene>
<name>A0A316YXK9_9BASI</name>
<dbReference type="InterPro" id="IPR013882">
    <property type="entry name" value="Ctp1_C"/>
</dbReference>
<evidence type="ECO:0000256" key="1">
    <source>
        <dbReference type="ARBA" id="ARBA00004123"/>
    </source>
</evidence>
<feature type="compositionally biased region" description="Basic and acidic residues" evidence="5">
    <location>
        <begin position="177"/>
        <end position="198"/>
    </location>
</feature>
<proteinExistence type="predicted"/>
<dbReference type="GO" id="GO:0010792">
    <property type="term" value="P:DNA double-strand break processing involved in repair via single-strand annealing"/>
    <property type="evidence" value="ECO:0007669"/>
    <property type="project" value="TreeGrafter"/>
</dbReference>
<sequence length="434" mass="49671">MARQGIQSARQEVAVILQQAQLDIDTAFLQAQLLVPAELPPKTPAAVEGPRRLVVSDGRNLTFEETVESHDQLDQALRQLDKEHRDLQAKYKAEKDDWNKFRAWWHSVVAKKRASQGGTETGERQQAEGGPSEGPVLTKAKKRKLSQEEQDLFNRLDMECDVTQTSTKAQSPVAVRRASDIKRDSKEKEKEEKVDDKASLSASRSSDEEQDRNNPNELHGQALKETARSNSQDQKSSASDERETTAVVRQLSSAQHGYYKVDRLRRMEELKKDPLKYKGRGRYSNGTKEHGEEGNHTRSINDEYEIDPEKNGGVDFPHKAVVRDKAQRKGMHAFDCECCRDYYEAVGPPPETTALGDPVHETSEQREARMQEHRQQLSRHRAYGPPELTPPGYWDIGFPTTQKQKQLNQLAEEEHERKRRQMATDPRYRKRQQP</sequence>
<dbReference type="InterPro" id="IPR033316">
    <property type="entry name" value="RBBP8-like"/>
</dbReference>
<feature type="compositionally biased region" description="Polar residues" evidence="5">
    <location>
        <begin position="228"/>
        <end position="237"/>
    </location>
</feature>
<evidence type="ECO:0000313" key="8">
    <source>
        <dbReference type="Proteomes" id="UP000245768"/>
    </source>
</evidence>
<keyword evidence="3" id="KW-0539">Nucleus</keyword>
<accession>A0A316YXK9</accession>
<dbReference type="Proteomes" id="UP000245768">
    <property type="component" value="Unassembled WGS sequence"/>
</dbReference>
<protein>
    <recommendedName>
        <fullName evidence="6">DNA endonuclease activator Ctp1 C-terminal domain-containing protein</fullName>
    </recommendedName>
</protein>
<feature type="region of interest" description="Disordered" evidence="5">
    <location>
        <begin position="163"/>
        <end position="299"/>
    </location>
</feature>
<keyword evidence="4" id="KW-0175">Coiled coil</keyword>
<feature type="compositionally biased region" description="Basic and acidic residues" evidence="5">
    <location>
        <begin position="259"/>
        <end position="276"/>
    </location>
</feature>
<organism evidence="7 8">
    <name type="scientific">Acaromyces ingoldii</name>
    <dbReference type="NCBI Taxonomy" id="215250"/>
    <lineage>
        <taxon>Eukaryota</taxon>
        <taxon>Fungi</taxon>
        <taxon>Dikarya</taxon>
        <taxon>Basidiomycota</taxon>
        <taxon>Ustilaginomycotina</taxon>
        <taxon>Exobasidiomycetes</taxon>
        <taxon>Exobasidiales</taxon>
        <taxon>Cryptobasidiaceae</taxon>
        <taxon>Acaromyces</taxon>
    </lineage>
</organism>
<dbReference type="InParanoid" id="A0A316YXK9"/>
<dbReference type="AlphaFoldDB" id="A0A316YXK9"/>
<reference evidence="7 8" key="1">
    <citation type="journal article" date="2018" name="Mol. Biol. Evol.">
        <title>Broad Genomic Sampling Reveals a Smut Pathogenic Ancestry of the Fungal Clade Ustilaginomycotina.</title>
        <authorList>
            <person name="Kijpornyongpan T."/>
            <person name="Mondo S.J."/>
            <person name="Barry K."/>
            <person name="Sandor L."/>
            <person name="Lee J."/>
            <person name="Lipzen A."/>
            <person name="Pangilinan J."/>
            <person name="LaButti K."/>
            <person name="Hainaut M."/>
            <person name="Henrissat B."/>
            <person name="Grigoriev I.V."/>
            <person name="Spatafora J.W."/>
            <person name="Aime M.C."/>
        </authorList>
    </citation>
    <scope>NUCLEOTIDE SEQUENCE [LARGE SCALE GENOMIC DNA]</scope>
    <source>
        <strain evidence="7 8">MCA 4198</strain>
    </source>
</reference>
<evidence type="ECO:0000256" key="5">
    <source>
        <dbReference type="SAM" id="MobiDB-lite"/>
    </source>
</evidence>
<feature type="compositionally biased region" description="Polar residues" evidence="5">
    <location>
        <begin position="399"/>
        <end position="409"/>
    </location>
</feature>
<feature type="compositionally biased region" description="Basic and acidic residues" evidence="5">
    <location>
        <begin position="358"/>
        <end position="375"/>
    </location>
</feature>
<dbReference type="GO" id="GO:0003684">
    <property type="term" value="F:damaged DNA binding"/>
    <property type="evidence" value="ECO:0007669"/>
    <property type="project" value="TreeGrafter"/>
</dbReference>
<feature type="compositionally biased region" description="Basic and acidic residues" evidence="5">
    <location>
        <begin position="205"/>
        <end position="214"/>
    </location>
</feature>